<dbReference type="AlphaFoldDB" id="A0A4C1VDP2"/>
<name>A0A4C1VDP2_EUMVA</name>
<organism evidence="1 2">
    <name type="scientific">Eumeta variegata</name>
    <name type="common">Bagworm moth</name>
    <name type="synonym">Eumeta japonica</name>
    <dbReference type="NCBI Taxonomy" id="151549"/>
    <lineage>
        <taxon>Eukaryota</taxon>
        <taxon>Metazoa</taxon>
        <taxon>Ecdysozoa</taxon>
        <taxon>Arthropoda</taxon>
        <taxon>Hexapoda</taxon>
        <taxon>Insecta</taxon>
        <taxon>Pterygota</taxon>
        <taxon>Neoptera</taxon>
        <taxon>Endopterygota</taxon>
        <taxon>Lepidoptera</taxon>
        <taxon>Glossata</taxon>
        <taxon>Ditrysia</taxon>
        <taxon>Tineoidea</taxon>
        <taxon>Psychidae</taxon>
        <taxon>Oiketicinae</taxon>
        <taxon>Eumeta</taxon>
    </lineage>
</organism>
<comment type="caution">
    <text evidence="1">The sequence shown here is derived from an EMBL/GenBank/DDBJ whole genome shotgun (WGS) entry which is preliminary data.</text>
</comment>
<proteinExistence type="predicted"/>
<evidence type="ECO:0000313" key="2">
    <source>
        <dbReference type="Proteomes" id="UP000299102"/>
    </source>
</evidence>
<accession>A0A4C1VDP2</accession>
<reference evidence="1 2" key="1">
    <citation type="journal article" date="2019" name="Commun. Biol.">
        <title>The bagworm genome reveals a unique fibroin gene that provides high tensile strength.</title>
        <authorList>
            <person name="Kono N."/>
            <person name="Nakamura H."/>
            <person name="Ohtoshi R."/>
            <person name="Tomita M."/>
            <person name="Numata K."/>
            <person name="Arakawa K."/>
        </authorList>
    </citation>
    <scope>NUCLEOTIDE SEQUENCE [LARGE SCALE GENOMIC DNA]</scope>
</reference>
<evidence type="ECO:0000313" key="1">
    <source>
        <dbReference type="EMBL" id="GBP36971.1"/>
    </source>
</evidence>
<dbReference type="EMBL" id="BGZK01000326">
    <property type="protein sequence ID" value="GBP36971.1"/>
    <property type="molecule type" value="Genomic_DNA"/>
</dbReference>
<gene>
    <name evidence="1" type="ORF">EVAR_96964_1</name>
</gene>
<keyword evidence="2" id="KW-1185">Reference proteome</keyword>
<dbReference type="Proteomes" id="UP000299102">
    <property type="component" value="Unassembled WGS sequence"/>
</dbReference>
<sequence>MLPVLEAARLRRTHPGRGRARCEITDETITIISTQAYRFESTLVINAKAKSLFEFRGGDVLTPGTSRSAYAFSGSRYGSHMVKDVTYNIVPMAVATRAAALPHALLPRRRGDWVMRVQVCDPKKLDHINICIGVNQKPFMTRPVYEISASGLKSEMKTGLKLRTALGLKTSVGSESESKTQLGSESKARPVLKLTPINIKCEKIHSMSMLTELRTLIMGKAPTRKGRTTSAGPASFILFYKPKEMARRTKIF</sequence>
<protein>
    <submittedName>
        <fullName evidence="1">Uncharacterized protein</fullName>
    </submittedName>
</protein>